<dbReference type="Pfam" id="PF01878">
    <property type="entry name" value="EVE"/>
    <property type="match status" value="1"/>
</dbReference>
<keyword evidence="3" id="KW-1185">Reference proteome</keyword>
<accession>K9WCL4</accession>
<organism evidence="2 3">
    <name type="scientific">Allocoleopsis franciscana PCC 7113</name>
    <dbReference type="NCBI Taxonomy" id="1173027"/>
    <lineage>
        <taxon>Bacteria</taxon>
        <taxon>Bacillati</taxon>
        <taxon>Cyanobacteriota</taxon>
        <taxon>Cyanophyceae</taxon>
        <taxon>Coleofasciculales</taxon>
        <taxon>Coleofasciculaceae</taxon>
        <taxon>Allocoleopsis</taxon>
        <taxon>Allocoleopsis franciscana</taxon>
    </lineage>
</organism>
<dbReference type="SUPFAM" id="SSF88697">
    <property type="entry name" value="PUA domain-like"/>
    <property type="match status" value="1"/>
</dbReference>
<dbReference type="OrthoDB" id="9791347at2"/>
<dbReference type="InterPro" id="IPR015947">
    <property type="entry name" value="PUA-like_sf"/>
</dbReference>
<dbReference type="eggNOG" id="COG2947">
    <property type="taxonomic scope" value="Bacteria"/>
</dbReference>
<dbReference type="PANTHER" id="PTHR14087:SF7">
    <property type="entry name" value="THYMOCYTE NUCLEAR PROTEIN 1"/>
    <property type="match status" value="1"/>
</dbReference>
<dbReference type="PANTHER" id="PTHR14087">
    <property type="entry name" value="THYMOCYTE NUCLEAR PROTEIN 1"/>
    <property type="match status" value="1"/>
</dbReference>
<dbReference type="InterPro" id="IPR052181">
    <property type="entry name" value="5hmC_binding"/>
</dbReference>
<dbReference type="InterPro" id="IPR002740">
    <property type="entry name" value="EVE_domain"/>
</dbReference>
<evidence type="ECO:0000313" key="2">
    <source>
        <dbReference type="EMBL" id="AFZ17494.1"/>
    </source>
</evidence>
<name>K9WCL4_9CYAN</name>
<dbReference type="Gene3D" id="3.10.590.10">
    <property type="entry name" value="ph1033 like domains"/>
    <property type="match status" value="1"/>
</dbReference>
<evidence type="ECO:0000259" key="1">
    <source>
        <dbReference type="Pfam" id="PF01878"/>
    </source>
</evidence>
<evidence type="ECO:0000313" key="3">
    <source>
        <dbReference type="Proteomes" id="UP000010471"/>
    </source>
</evidence>
<proteinExistence type="predicted"/>
<dbReference type="InterPro" id="IPR047197">
    <property type="entry name" value="THYN1-like_EVE"/>
</dbReference>
<sequence>MAYWLLKSEPQEYSYTNLEQAGCGIWDGVKNPLALKYLRTMQLGDKVLIYHTGKERQVVGIAEIMSLPYPDPKLNDPRRMVVDIRAVRSLSRPVTLTQIKQDYHFTSFDLVRLPRLSVVPVSAEYWQRILQLAGE</sequence>
<dbReference type="AlphaFoldDB" id="K9WCL4"/>
<dbReference type="EMBL" id="CP003630">
    <property type="protein sequence ID" value="AFZ17494.1"/>
    <property type="molecule type" value="Genomic_DNA"/>
</dbReference>
<protein>
    <recommendedName>
        <fullName evidence="1">EVE domain-containing protein</fullName>
    </recommendedName>
</protein>
<dbReference type="HOGENOM" id="CLU_041799_2_1_3"/>
<dbReference type="Proteomes" id="UP000010471">
    <property type="component" value="Chromosome"/>
</dbReference>
<dbReference type="CDD" id="cd21133">
    <property type="entry name" value="EVE"/>
    <property type="match status" value="1"/>
</dbReference>
<dbReference type="STRING" id="1173027.Mic7113_1623"/>
<dbReference type="RefSeq" id="WP_015181650.1">
    <property type="nucleotide sequence ID" value="NC_019738.1"/>
</dbReference>
<gene>
    <name evidence="2" type="ORF">Mic7113_1623</name>
</gene>
<reference evidence="2 3" key="1">
    <citation type="submission" date="2012-06" db="EMBL/GenBank/DDBJ databases">
        <title>Finished chromosome of genome of Microcoleus sp. PCC 7113.</title>
        <authorList>
            <consortium name="US DOE Joint Genome Institute"/>
            <person name="Gugger M."/>
            <person name="Coursin T."/>
            <person name="Rippka R."/>
            <person name="Tandeau De Marsac N."/>
            <person name="Huntemann M."/>
            <person name="Wei C.-L."/>
            <person name="Han J."/>
            <person name="Detter J.C."/>
            <person name="Han C."/>
            <person name="Tapia R."/>
            <person name="Chen A."/>
            <person name="Kyrpides N."/>
            <person name="Mavromatis K."/>
            <person name="Markowitz V."/>
            <person name="Szeto E."/>
            <person name="Ivanova N."/>
            <person name="Pagani I."/>
            <person name="Pati A."/>
            <person name="Goodwin L."/>
            <person name="Nordberg H.P."/>
            <person name="Cantor M.N."/>
            <person name="Hua S.X."/>
            <person name="Woyke T."/>
            <person name="Kerfeld C.A."/>
        </authorList>
    </citation>
    <scope>NUCLEOTIDE SEQUENCE [LARGE SCALE GENOMIC DNA]</scope>
    <source>
        <strain evidence="2 3">PCC 7113</strain>
    </source>
</reference>
<dbReference type="KEGG" id="mic:Mic7113_1623"/>
<feature type="domain" description="EVE" evidence="1">
    <location>
        <begin position="2"/>
        <end position="132"/>
    </location>
</feature>